<accession>A0A9P5XHF7</accession>
<evidence type="ECO:0000313" key="2">
    <source>
        <dbReference type="Proteomes" id="UP000807342"/>
    </source>
</evidence>
<gene>
    <name evidence="1" type="ORF">P691DRAFT_807593</name>
</gene>
<proteinExistence type="predicted"/>
<sequence length="93" mass="10319">MLQALLVTAPQPLKPIIVQYRHQVLAMGRGKLGAMNEQEATLYLKKKFGLSDATKMSVEVVFMDATINQGRFVALDMGSWDELIVQVATLRLA</sequence>
<organism evidence="1 2">
    <name type="scientific">Macrolepiota fuliginosa MF-IS2</name>
    <dbReference type="NCBI Taxonomy" id="1400762"/>
    <lineage>
        <taxon>Eukaryota</taxon>
        <taxon>Fungi</taxon>
        <taxon>Dikarya</taxon>
        <taxon>Basidiomycota</taxon>
        <taxon>Agaricomycotina</taxon>
        <taxon>Agaricomycetes</taxon>
        <taxon>Agaricomycetidae</taxon>
        <taxon>Agaricales</taxon>
        <taxon>Agaricineae</taxon>
        <taxon>Agaricaceae</taxon>
        <taxon>Macrolepiota</taxon>
    </lineage>
</organism>
<name>A0A9P5XHF7_9AGAR</name>
<dbReference type="AlphaFoldDB" id="A0A9P5XHF7"/>
<dbReference type="OrthoDB" id="3015492at2759"/>
<protein>
    <submittedName>
        <fullName evidence="1">Uncharacterized protein</fullName>
    </submittedName>
</protein>
<reference evidence="1" key="1">
    <citation type="submission" date="2020-11" db="EMBL/GenBank/DDBJ databases">
        <authorList>
            <consortium name="DOE Joint Genome Institute"/>
            <person name="Ahrendt S."/>
            <person name="Riley R."/>
            <person name="Andreopoulos W."/>
            <person name="Labutti K."/>
            <person name="Pangilinan J."/>
            <person name="Ruiz-Duenas F.J."/>
            <person name="Barrasa J.M."/>
            <person name="Sanchez-Garcia M."/>
            <person name="Camarero S."/>
            <person name="Miyauchi S."/>
            <person name="Serrano A."/>
            <person name="Linde D."/>
            <person name="Babiker R."/>
            <person name="Drula E."/>
            <person name="Ayuso-Fernandez I."/>
            <person name="Pacheco R."/>
            <person name="Padilla G."/>
            <person name="Ferreira P."/>
            <person name="Barriuso J."/>
            <person name="Kellner H."/>
            <person name="Castanera R."/>
            <person name="Alfaro M."/>
            <person name="Ramirez L."/>
            <person name="Pisabarro A.G."/>
            <person name="Kuo A."/>
            <person name="Tritt A."/>
            <person name="Lipzen A."/>
            <person name="He G."/>
            <person name="Yan M."/>
            <person name="Ng V."/>
            <person name="Cullen D."/>
            <person name="Martin F."/>
            <person name="Rosso M.-N."/>
            <person name="Henrissat B."/>
            <person name="Hibbett D."/>
            <person name="Martinez A.T."/>
            <person name="Grigoriev I.V."/>
        </authorList>
    </citation>
    <scope>NUCLEOTIDE SEQUENCE</scope>
    <source>
        <strain evidence="1">MF-IS2</strain>
    </source>
</reference>
<dbReference type="EMBL" id="MU151084">
    <property type="protein sequence ID" value="KAF9451487.1"/>
    <property type="molecule type" value="Genomic_DNA"/>
</dbReference>
<keyword evidence="2" id="KW-1185">Reference proteome</keyword>
<comment type="caution">
    <text evidence="1">The sequence shown here is derived from an EMBL/GenBank/DDBJ whole genome shotgun (WGS) entry which is preliminary data.</text>
</comment>
<evidence type="ECO:0000313" key="1">
    <source>
        <dbReference type="EMBL" id="KAF9451487.1"/>
    </source>
</evidence>
<dbReference type="Proteomes" id="UP000807342">
    <property type="component" value="Unassembled WGS sequence"/>
</dbReference>